<dbReference type="AlphaFoldDB" id="A0A1Y1IJ63"/>
<organism evidence="2 3">
    <name type="scientific">Klebsormidium nitens</name>
    <name type="common">Green alga</name>
    <name type="synonym">Ulothrix nitens</name>
    <dbReference type="NCBI Taxonomy" id="105231"/>
    <lineage>
        <taxon>Eukaryota</taxon>
        <taxon>Viridiplantae</taxon>
        <taxon>Streptophyta</taxon>
        <taxon>Klebsormidiophyceae</taxon>
        <taxon>Klebsormidiales</taxon>
        <taxon>Klebsormidiaceae</taxon>
        <taxon>Klebsormidium</taxon>
    </lineage>
</organism>
<proteinExistence type="predicted"/>
<reference evidence="2 3" key="1">
    <citation type="journal article" date="2014" name="Nat. Commun.">
        <title>Klebsormidium flaccidum genome reveals primary factors for plant terrestrial adaptation.</title>
        <authorList>
            <person name="Hori K."/>
            <person name="Maruyama F."/>
            <person name="Fujisawa T."/>
            <person name="Togashi T."/>
            <person name="Yamamoto N."/>
            <person name="Seo M."/>
            <person name="Sato S."/>
            <person name="Yamada T."/>
            <person name="Mori H."/>
            <person name="Tajima N."/>
            <person name="Moriyama T."/>
            <person name="Ikeuchi M."/>
            <person name="Watanabe M."/>
            <person name="Wada H."/>
            <person name="Kobayashi K."/>
            <person name="Saito M."/>
            <person name="Masuda T."/>
            <person name="Sasaki-Sekimoto Y."/>
            <person name="Mashiguchi K."/>
            <person name="Awai K."/>
            <person name="Shimojima M."/>
            <person name="Masuda S."/>
            <person name="Iwai M."/>
            <person name="Nobusawa T."/>
            <person name="Narise T."/>
            <person name="Kondo S."/>
            <person name="Saito H."/>
            <person name="Sato R."/>
            <person name="Murakawa M."/>
            <person name="Ihara Y."/>
            <person name="Oshima-Yamada Y."/>
            <person name="Ohtaka K."/>
            <person name="Satoh M."/>
            <person name="Sonobe K."/>
            <person name="Ishii M."/>
            <person name="Ohtani R."/>
            <person name="Kanamori-Sato M."/>
            <person name="Honoki R."/>
            <person name="Miyazaki D."/>
            <person name="Mochizuki H."/>
            <person name="Umetsu J."/>
            <person name="Higashi K."/>
            <person name="Shibata D."/>
            <person name="Kamiya Y."/>
            <person name="Sato N."/>
            <person name="Nakamura Y."/>
            <person name="Tabata S."/>
            <person name="Ida S."/>
            <person name="Kurokawa K."/>
            <person name="Ohta H."/>
        </authorList>
    </citation>
    <scope>NUCLEOTIDE SEQUENCE [LARGE SCALE GENOMIC DNA]</scope>
    <source>
        <strain evidence="2 3">NIES-2285</strain>
    </source>
</reference>
<feature type="compositionally biased region" description="Basic and acidic residues" evidence="1">
    <location>
        <begin position="48"/>
        <end position="57"/>
    </location>
</feature>
<keyword evidence="3" id="KW-1185">Reference proteome</keyword>
<evidence type="ECO:0000313" key="3">
    <source>
        <dbReference type="Proteomes" id="UP000054558"/>
    </source>
</evidence>
<dbReference type="OrthoDB" id="408541at2759"/>
<sequence>MNWKREVEGCSSGDVSQVALGFLRTDGAFVAWTGESTEKWCKCAEERTESDSERQEATARNVARNGAKSCS</sequence>
<dbReference type="EMBL" id="DF237354">
    <property type="protein sequence ID" value="GAQ88158.1"/>
    <property type="molecule type" value="Genomic_DNA"/>
</dbReference>
<protein>
    <submittedName>
        <fullName evidence="2">Uncharacterized protein</fullName>
    </submittedName>
</protein>
<accession>A0A1Y1IJ63</accession>
<gene>
    <name evidence="2" type="ORF">KFL_004050020</name>
</gene>
<dbReference type="Proteomes" id="UP000054558">
    <property type="component" value="Unassembled WGS sequence"/>
</dbReference>
<name>A0A1Y1IJ63_KLENI</name>
<evidence type="ECO:0000313" key="2">
    <source>
        <dbReference type="EMBL" id="GAQ88158.1"/>
    </source>
</evidence>
<feature type="region of interest" description="Disordered" evidence="1">
    <location>
        <begin position="48"/>
        <end position="71"/>
    </location>
</feature>
<evidence type="ECO:0000256" key="1">
    <source>
        <dbReference type="SAM" id="MobiDB-lite"/>
    </source>
</evidence>